<dbReference type="HOGENOM" id="CLU_655517_0_0_1"/>
<sequence length="373" mass="40582">MDYLNVPLSPTFRPSFPLQPQLVWCIALLVSCLPTRILATPFNITVDDTNGDPLTLTNVSYTPPASWYTNQDCASGDPGAPGECPPGLQANQAYDLTYHGSAFFAGRSTGLNATFTFQGTAVYVYCILNAGVFTSNMTFHLDGQQVGAYTYNSVVTDDTGIPPYQYSVPVFQFGSLSNDNHTFTLTNGDVTTEPGPYSIVLLDYFQYTTELTEEQTHSSPNPTPTNTPSLVTHGITRKSRDVIIAVAVVAAILLITMFILVFSFMRRLHADGGEVPAKNFDSSSFGENRLMSEGVASNVSGEGFVHPFISPSRQMFSPEHATSVDGALQTSTNLDSQPITSPHRINELARFLSHLQESPFLTARPQPPAISVW</sequence>
<dbReference type="AlphaFoldDB" id="M2R025"/>
<dbReference type="STRING" id="914234.M2R025"/>
<keyword evidence="3" id="KW-1185">Reference proteome</keyword>
<feature type="transmembrane region" description="Helical" evidence="1">
    <location>
        <begin position="242"/>
        <end position="262"/>
    </location>
</feature>
<name>M2R025_CERS8</name>
<evidence type="ECO:0000256" key="1">
    <source>
        <dbReference type="SAM" id="Phobius"/>
    </source>
</evidence>
<proteinExistence type="predicted"/>
<gene>
    <name evidence="2" type="ORF">CERSUDRAFT_94852</name>
</gene>
<accession>M2R025</accession>
<evidence type="ECO:0000313" key="3">
    <source>
        <dbReference type="Proteomes" id="UP000016930"/>
    </source>
</evidence>
<protein>
    <submittedName>
        <fullName evidence="2">Uncharacterized protein</fullName>
    </submittedName>
</protein>
<dbReference type="Proteomes" id="UP000016930">
    <property type="component" value="Unassembled WGS sequence"/>
</dbReference>
<dbReference type="OrthoDB" id="2743249at2759"/>
<keyword evidence="1" id="KW-1133">Transmembrane helix</keyword>
<dbReference type="EMBL" id="KB445796">
    <property type="protein sequence ID" value="EMD37860.1"/>
    <property type="molecule type" value="Genomic_DNA"/>
</dbReference>
<dbReference type="Gene3D" id="2.60.120.260">
    <property type="entry name" value="Galactose-binding domain-like"/>
    <property type="match status" value="1"/>
</dbReference>
<keyword evidence="1" id="KW-0812">Transmembrane</keyword>
<keyword evidence="1" id="KW-0472">Membrane</keyword>
<organism evidence="2 3">
    <name type="scientific">Ceriporiopsis subvermispora (strain B)</name>
    <name type="common">White-rot fungus</name>
    <name type="synonym">Gelatoporia subvermispora</name>
    <dbReference type="NCBI Taxonomy" id="914234"/>
    <lineage>
        <taxon>Eukaryota</taxon>
        <taxon>Fungi</taxon>
        <taxon>Dikarya</taxon>
        <taxon>Basidiomycota</taxon>
        <taxon>Agaricomycotina</taxon>
        <taxon>Agaricomycetes</taxon>
        <taxon>Polyporales</taxon>
        <taxon>Gelatoporiaceae</taxon>
        <taxon>Gelatoporia</taxon>
    </lineage>
</organism>
<reference evidence="2 3" key="1">
    <citation type="journal article" date="2012" name="Proc. Natl. Acad. Sci. U.S.A.">
        <title>Comparative genomics of Ceriporiopsis subvermispora and Phanerochaete chrysosporium provide insight into selective ligninolysis.</title>
        <authorList>
            <person name="Fernandez-Fueyo E."/>
            <person name="Ruiz-Duenas F.J."/>
            <person name="Ferreira P."/>
            <person name="Floudas D."/>
            <person name="Hibbett D.S."/>
            <person name="Canessa P."/>
            <person name="Larrondo L.F."/>
            <person name="James T.Y."/>
            <person name="Seelenfreund D."/>
            <person name="Lobos S."/>
            <person name="Polanco R."/>
            <person name="Tello M."/>
            <person name="Honda Y."/>
            <person name="Watanabe T."/>
            <person name="Watanabe T."/>
            <person name="Ryu J.S."/>
            <person name="Kubicek C.P."/>
            <person name="Schmoll M."/>
            <person name="Gaskell J."/>
            <person name="Hammel K.E."/>
            <person name="St John F.J."/>
            <person name="Vanden Wymelenberg A."/>
            <person name="Sabat G."/>
            <person name="Splinter BonDurant S."/>
            <person name="Syed K."/>
            <person name="Yadav J.S."/>
            <person name="Doddapaneni H."/>
            <person name="Subramanian V."/>
            <person name="Lavin J.L."/>
            <person name="Oguiza J.A."/>
            <person name="Perez G."/>
            <person name="Pisabarro A.G."/>
            <person name="Ramirez L."/>
            <person name="Santoyo F."/>
            <person name="Master E."/>
            <person name="Coutinho P.M."/>
            <person name="Henrissat B."/>
            <person name="Lombard V."/>
            <person name="Magnuson J.K."/>
            <person name="Kuees U."/>
            <person name="Hori C."/>
            <person name="Igarashi K."/>
            <person name="Samejima M."/>
            <person name="Held B.W."/>
            <person name="Barry K.W."/>
            <person name="LaButti K.M."/>
            <person name="Lapidus A."/>
            <person name="Lindquist E.A."/>
            <person name="Lucas S.M."/>
            <person name="Riley R."/>
            <person name="Salamov A.A."/>
            <person name="Hoffmeister D."/>
            <person name="Schwenk D."/>
            <person name="Hadar Y."/>
            <person name="Yarden O."/>
            <person name="de Vries R.P."/>
            <person name="Wiebenga A."/>
            <person name="Stenlid J."/>
            <person name="Eastwood D."/>
            <person name="Grigoriev I.V."/>
            <person name="Berka R.M."/>
            <person name="Blanchette R.A."/>
            <person name="Kersten P."/>
            <person name="Martinez A.T."/>
            <person name="Vicuna R."/>
            <person name="Cullen D."/>
        </authorList>
    </citation>
    <scope>NUCLEOTIDE SEQUENCE [LARGE SCALE GENOMIC DNA]</scope>
    <source>
        <strain evidence="2 3">B</strain>
    </source>
</reference>
<evidence type="ECO:0000313" key="2">
    <source>
        <dbReference type="EMBL" id="EMD37860.1"/>
    </source>
</evidence>